<accession>A0A371R6J3</accession>
<dbReference type="OrthoDB" id="30606at2157"/>
<gene>
    <name evidence="1" type="ORF">CGL51_03375</name>
    <name evidence="2" type="ORF">CGL52_01860</name>
</gene>
<protein>
    <submittedName>
        <fullName evidence="2">Heat-shock protein Hsp70</fullName>
    </submittedName>
</protein>
<dbReference type="SUPFAM" id="SSF53067">
    <property type="entry name" value="Actin-like ATPase domain"/>
    <property type="match status" value="1"/>
</dbReference>
<reference evidence="3 4" key="1">
    <citation type="submission" date="2017-07" db="EMBL/GenBank/DDBJ databases">
        <title>Draft genome sequence of aerobic hyperthermophilic archaea, Pyrobaculum aerophilum YKB31 and YKB32.</title>
        <authorList>
            <person name="Mochizuki T."/>
            <person name="Berliner A.J."/>
            <person name="Yoshida-Takashima Y."/>
            <person name="Takaki Y."/>
            <person name="Nunoura T."/>
            <person name="Takai K."/>
        </authorList>
    </citation>
    <scope>NUCLEOTIDE SEQUENCE [LARGE SCALE GENOMIC DNA]</scope>
    <source>
        <strain evidence="1 4">YKB31</strain>
        <strain evidence="2 3">YKB32</strain>
    </source>
</reference>
<comment type="caution">
    <text evidence="2">The sequence shown here is derived from an EMBL/GenBank/DDBJ whole genome shotgun (WGS) entry which is preliminary data.</text>
</comment>
<dbReference type="RefSeq" id="WP_116420685.1">
    <property type="nucleotide sequence ID" value="NZ_JAOAJA010000005.1"/>
</dbReference>
<dbReference type="PANTHER" id="PTHR11937">
    <property type="entry name" value="ACTIN"/>
    <property type="match status" value="1"/>
</dbReference>
<organism evidence="2 3">
    <name type="scientific">Pyrobaculum aerophilum</name>
    <dbReference type="NCBI Taxonomy" id="13773"/>
    <lineage>
        <taxon>Archaea</taxon>
        <taxon>Thermoproteota</taxon>
        <taxon>Thermoprotei</taxon>
        <taxon>Thermoproteales</taxon>
        <taxon>Thermoproteaceae</taxon>
        <taxon>Pyrobaculum</taxon>
    </lineage>
</organism>
<evidence type="ECO:0000313" key="3">
    <source>
        <dbReference type="Proteomes" id="UP000256877"/>
    </source>
</evidence>
<name>A0A371R6J3_9CREN</name>
<dbReference type="Pfam" id="PF00022">
    <property type="entry name" value="Actin"/>
    <property type="match status" value="1"/>
</dbReference>
<evidence type="ECO:0000313" key="1">
    <source>
        <dbReference type="EMBL" id="RFA97262.1"/>
    </source>
</evidence>
<sequence length="432" mass="48677">MITDAYRLKYTFGVDYGTSYVKYGPITLNEPRVVQTRGLFLRDLPESVKMRIPPEILSRGLVVGDEEVRKYLSSVRDVQRNLKYPLRDGIARRDDEDAWRVLKELARYTLAQFPVSDPEFKGWIISIALSALAPDYMYKSFFDIYTELSNEYNIYAVTILPQPLAVAIAENAVNCIIVEGGHGNIQVAPISFALIREGLVALNRGGAEANAITREILKDMGYSDIAREEYAVEVVKRAVGLVPRNLREAIRVAKSNPDRFVTKVRLSPVVEVEFPREYAWTRFLIGEIVFDPNHEEIKSYIEQSRLSIENAVIGDVTLYGEMDIATAIITSLKNVSVEIQERVASQIILSGGAFSWKAPAGLEDVAVDSVTRIRIALEEKNPVLASRVNVRLVSEPQYSVWRGAVIYGYALPLSLEWSDSTKEGWYFPKKNI</sequence>
<dbReference type="EMBL" id="NMUF01000003">
    <property type="protein sequence ID" value="RFB00115.1"/>
    <property type="molecule type" value="Genomic_DNA"/>
</dbReference>
<dbReference type="SMART" id="SM00268">
    <property type="entry name" value="ACTIN"/>
    <property type="match status" value="1"/>
</dbReference>
<dbReference type="Gene3D" id="3.30.420.570">
    <property type="match status" value="1"/>
</dbReference>
<dbReference type="Proteomes" id="UP000257123">
    <property type="component" value="Unassembled WGS sequence"/>
</dbReference>
<dbReference type="InterPro" id="IPR043129">
    <property type="entry name" value="ATPase_NBD"/>
</dbReference>
<dbReference type="EMBL" id="NMUE01000007">
    <property type="protein sequence ID" value="RFA97262.1"/>
    <property type="molecule type" value="Genomic_DNA"/>
</dbReference>
<proteinExistence type="predicted"/>
<dbReference type="InterPro" id="IPR004000">
    <property type="entry name" value="Actin"/>
</dbReference>
<dbReference type="AlphaFoldDB" id="A0A371R6J3"/>
<evidence type="ECO:0000313" key="4">
    <source>
        <dbReference type="Proteomes" id="UP000257123"/>
    </source>
</evidence>
<dbReference type="Proteomes" id="UP000256877">
    <property type="component" value="Unassembled WGS sequence"/>
</dbReference>
<evidence type="ECO:0000313" key="2">
    <source>
        <dbReference type="EMBL" id="RFB00115.1"/>
    </source>
</evidence>
<dbReference type="Gene3D" id="3.30.420.40">
    <property type="match status" value="1"/>
</dbReference>